<comment type="caution">
    <text evidence="3">The sequence shown here is derived from an EMBL/GenBank/DDBJ whole genome shotgun (WGS) entry which is preliminary data.</text>
</comment>
<keyword evidence="4" id="KW-1185">Reference proteome</keyword>
<organism evidence="3 4">
    <name type="scientific">Pseudonocardia humida</name>
    <dbReference type="NCBI Taxonomy" id="2800819"/>
    <lineage>
        <taxon>Bacteria</taxon>
        <taxon>Bacillati</taxon>
        <taxon>Actinomycetota</taxon>
        <taxon>Actinomycetes</taxon>
        <taxon>Pseudonocardiales</taxon>
        <taxon>Pseudonocardiaceae</taxon>
        <taxon>Pseudonocardia</taxon>
    </lineage>
</organism>
<protein>
    <submittedName>
        <fullName evidence="3">DUF559 domain-containing protein</fullName>
    </submittedName>
</protein>
<dbReference type="Pfam" id="PF04480">
    <property type="entry name" value="DUF559"/>
    <property type="match status" value="1"/>
</dbReference>
<feature type="domain" description="DUF559" evidence="1">
    <location>
        <begin position="223"/>
        <end position="287"/>
    </location>
</feature>
<dbReference type="Pfam" id="PF09407">
    <property type="entry name" value="AbiEi_1"/>
    <property type="match status" value="1"/>
</dbReference>
<reference evidence="3" key="1">
    <citation type="submission" date="2021-04" db="EMBL/GenBank/DDBJ databases">
        <title>Pseudonocardia sp. nov., isolated from sandy soil of mangrove forest.</title>
        <authorList>
            <person name="Zan Z."/>
            <person name="Huang R."/>
            <person name="Liu W."/>
        </authorList>
    </citation>
    <scope>NUCLEOTIDE SEQUENCE</scope>
    <source>
        <strain evidence="3">S2-4</strain>
    </source>
</reference>
<evidence type="ECO:0000259" key="1">
    <source>
        <dbReference type="Pfam" id="PF04480"/>
    </source>
</evidence>
<dbReference type="InterPro" id="IPR011335">
    <property type="entry name" value="Restrct_endonuc-II-like"/>
</dbReference>
<evidence type="ECO:0000259" key="2">
    <source>
        <dbReference type="Pfam" id="PF09407"/>
    </source>
</evidence>
<proteinExistence type="predicted"/>
<name>A0ABT1A2I2_9PSEU</name>
<feature type="domain" description="AbiEi antitoxin C-terminal" evidence="2">
    <location>
        <begin position="53"/>
        <end position="166"/>
    </location>
</feature>
<dbReference type="EMBL" id="JAGSOV010000040">
    <property type="protein sequence ID" value="MCO1657202.1"/>
    <property type="molecule type" value="Genomic_DNA"/>
</dbReference>
<dbReference type="RefSeq" id="WP_252440668.1">
    <property type="nucleotide sequence ID" value="NZ_JAGSOV010000040.1"/>
</dbReference>
<dbReference type="Gene3D" id="3.40.960.10">
    <property type="entry name" value="VSR Endonuclease"/>
    <property type="match status" value="1"/>
</dbReference>
<accession>A0ABT1A2I2</accession>
<evidence type="ECO:0000313" key="3">
    <source>
        <dbReference type="EMBL" id="MCO1657202.1"/>
    </source>
</evidence>
<gene>
    <name evidence="3" type="ORF">KDL28_19260</name>
</gene>
<sequence length="291" mass="31994">MGGVPGWPVAFRGSAAVAAGLVTWDVLRGPRYLRILPDTYVDARGGEPDFALRSHAAYRYVEGRGALALHSAAEVLGASCGRPDGPAEVFVWADRQLRHPGLTVRHTHPGPDDLVEVGSVLVTSPRRTAYDLARRGGLVQRVTAVDALANAHGFEPGELLRFAAQHPGTRGNRDVPKVLALADRRAGSPMESRLRMVIVLGGLPRPEVQWVVQDEVARRALWLDLAYPEHRIGIEYDGSVHTAPDAVLHDIARHTALLDKGWRVYRYTKHDVLDRPDRIVDQLRRALARAT</sequence>
<dbReference type="InterPro" id="IPR018547">
    <property type="entry name" value="AbiEi_C"/>
</dbReference>
<dbReference type="SUPFAM" id="SSF52980">
    <property type="entry name" value="Restriction endonuclease-like"/>
    <property type="match status" value="1"/>
</dbReference>
<evidence type="ECO:0000313" key="4">
    <source>
        <dbReference type="Proteomes" id="UP001165283"/>
    </source>
</evidence>
<dbReference type="Proteomes" id="UP001165283">
    <property type="component" value="Unassembled WGS sequence"/>
</dbReference>
<dbReference type="InterPro" id="IPR007569">
    <property type="entry name" value="DUF559"/>
</dbReference>